<dbReference type="AlphaFoldDB" id="A0A378YTP8"/>
<organism evidence="1 2">
    <name type="scientific">Pandoraea pnomenusa</name>
    <dbReference type="NCBI Taxonomy" id="93220"/>
    <lineage>
        <taxon>Bacteria</taxon>
        <taxon>Pseudomonadati</taxon>
        <taxon>Pseudomonadota</taxon>
        <taxon>Betaproteobacteria</taxon>
        <taxon>Burkholderiales</taxon>
        <taxon>Burkholderiaceae</taxon>
        <taxon>Pandoraea</taxon>
    </lineage>
</organism>
<gene>
    <name evidence="1" type="ORF">NCTC13160_03777</name>
</gene>
<dbReference type="EMBL" id="UGSG01000001">
    <property type="protein sequence ID" value="SUA80504.1"/>
    <property type="molecule type" value="Genomic_DNA"/>
</dbReference>
<dbReference type="RefSeq" id="WP_038620013.1">
    <property type="nucleotide sequence ID" value="NZ_CP009553.3"/>
</dbReference>
<dbReference type="Pfam" id="PF22091">
    <property type="entry name" value="DUF6941"/>
    <property type="match status" value="1"/>
</dbReference>
<proteinExistence type="predicted"/>
<accession>A0A378YTP8</accession>
<dbReference type="Proteomes" id="UP000254573">
    <property type="component" value="Unassembled WGS sequence"/>
</dbReference>
<name>A0A378YTP8_9BURK</name>
<reference evidence="1 2" key="1">
    <citation type="submission" date="2018-06" db="EMBL/GenBank/DDBJ databases">
        <authorList>
            <consortium name="Pathogen Informatics"/>
            <person name="Doyle S."/>
        </authorList>
    </citation>
    <scope>NUCLEOTIDE SEQUENCE [LARGE SCALE GENOMIC DNA]</scope>
    <source>
        <strain evidence="1 2">NCTC13160</strain>
    </source>
</reference>
<dbReference type="InterPro" id="IPR054221">
    <property type="entry name" value="DUF6941"/>
</dbReference>
<sequence>MVDTNTRPPSEADVAFFVADDIRPEAEPGKLMVVGLMPGNAIRTTQFPTEGQQLTLPSLAAALLVSNVSGQFSVTVDFRDPNGKQLIAEGERVRQISAVNGVTSLSMVFPFRPLQVVFGDYQLTATISGQEYVRKFSILGPLGNDTPSHIP</sequence>
<evidence type="ECO:0000313" key="1">
    <source>
        <dbReference type="EMBL" id="SUA80504.1"/>
    </source>
</evidence>
<evidence type="ECO:0000313" key="2">
    <source>
        <dbReference type="Proteomes" id="UP000254573"/>
    </source>
</evidence>
<dbReference type="KEGG" id="ppnm:LV28_19130"/>
<protein>
    <submittedName>
        <fullName evidence="1">Uncharacterized protein</fullName>
    </submittedName>
</protein>